<proteinExistence type="predicted"/>
<name>W9QJH8_9ROSA</name>
<keyword evidence="2" id="KW-1185">Reference proteome</keyword>
<sequence>MSSLLPCNADNDIWTICCVVCGLASSNTGMPLLENMIGILAKAPADMSHSSVSVYVFLDE</sequence>
<dbReference type="EMBL" id="KE343695">
    <property type="protein sequence ID" value="EXB38515.1"/>
    <property type="molecule type" value="Genomic_DNA"/>
</dbReference>
<dbReference type="Proteomes" id="UP000030645">
    <property type="component" value="Unassembled WGS sequence"/>
</dbReference>
<evidence type="ECO:0000313" key="1">
    <source>
        <dbReference type="EMBL" id="EXB38515.1"/>
    </source>
</evidence>
<organism evidence="1 2">
    <name type="scientific">Morus notabilis</name>
    <dbReference type="NCBI Taxonomy" id="981085"/>
    <lineage>
        <taxon>Eukaryota</taxon>
        <taxon>Viridiplantae</taxon>
        <taxon>Streptophyta</taxon>
        <taxon>Embryophyta</taxon>
        <taxon>Tracheophyta</taxon>
        <taxon>Spermatophyta</taxon>
        <taxon>Magnoliopsida</taxon>
        <taxon>eudicotyledons</taxon>
        <taxon>Gunneridae</taxon>
        <taxon>Pentapetalae</taxon>
        <taxon>rosids</taxon>
        <taxon>fabids</taxon>
        <taxon>Rosales</taxon>
        <taxon>Moraceae</taxon>
        <taxon>Moreae</taxon>
        <taxon>Morus</taxon>
    </lineage>
</organism>
<accession>W9QJH8</accession>
<evidence type="ECO:0000313" key="2">
    <source>
        <dbReference type="Proteomes" id="UP000030645"/>
    </source>
</evidence>
<reference evidence="2" key="1">
    <citation type="submission" date="2013-01" db="EMBL/GenBank/DDBJ databases">
        <title>Draft Genome Sequence of a Mulberry Tree, Morus notabilis C.K. Schneid.</title>
        <authorList>
            <person name="He N."/>
            <person name="Zhao S."/>
        </authorList>
    </citation>
    <scope>NUCLEOTIDE SEQUENCE</scope>
</reference>
<dbReference type="AlphaFoldDB" id="W9QJH8"/>
<protein>
    <submittedName>
        <fullName evidence="1">Uncharacterized protein</fullName>
    </submittedName>
</protein>
<gene>
    <name evidence="1" type="ORF">L484_003091</name>
</gene>